<dbReference type="PANTHER" id="PTHR38733">
    <property type="entry name" value="PROTEIN MCRC"/>
    <property type="match status" value="1"/>
</dbReference>
<dbReference type="InterPro" id="IPR019292">
    <property type="entry name" value="McrC"/>
</dbReference>
<keyword evidence="1" id="KW-0540">Nuclease</keyword>
<dbReference type="GO" id="GO:0004519">
    <property type="term" value="F:endonuclease activity"/>
    <property type="evidence" value="ECO:0007669"/>
    <property type="project" value="UniProtKB-KW"/>
</dbReference>
<dbReference type="EMBL" id="JBEVCJ010000021">
    <property type="protein sequence ID" value="MET1256387.1"/>
    <property type="molecule type" value="Genomic_DNA"/>
</dbReference>
<dbReference type="Pfam" id="PF10117">
    <property type="entry name" value="McrBC"/>
    <property type="match status" value="1"/>
</dbReference>
<dbReference type="EC" id="3.1.21.-" evidence="1"/>
<reference evidence="1 2" key="1">
    <citation type="submission" date="2024-06" db="EMBL/GenBank/DDBJ databases">
        <authorList>
            <person name="Li F."/>
        </authorList>
    </citation>
    <scope>NUCLEOTIDE SEQUENCE [LARGE SCALE GENOMIC DNA]</scope>
    <source>
        <strain evidence="1 2">GXAS 311</strain>
    </source>
</reference>
<dbReference type="InterPro" id="IPR014407">
    <property type="entry name" value="McrC_bac"/>
</dbReference>
<proteinExistence type="predicted"/>
<keyword evidence="2" id="KW-1185">Reference proteome</keyword>
<dbReference type="NCBIfam" id="NF007277">
    <property type="entry name" value="PRK09736.1"/>
    <property type="match status" value="1"/>
</dbReference>
<dbReference type="RefSeq" id="WP_353896973.1">
    <property type="nucleotide sequence ID" value="NZ_JBEVCJ010000021.1"/>
</dbReference>
<gene>
    <name evidence="1" type="primary">mcrC</name>
    <name evidence="1" type="ORF">ABVT43_14700</name>
</gene>
<keyword evidence="1" id="KW-0378">Hydrolase</keyword>
<organism evidence="1 2">
    <name type="scientific">Aliikangiella maris</name>
    <dbReference type="NCBI Taxonomy" id="3162458"/>
    <lineage>
        <taxon>Bacteria</taxon>
        <taxon>Pseudomonadati</taxon>
        <taxon>Pseudomonadota</taxon>
        <taxon>Gammaproteobacteria</taxon>
        <taxon>Oceanospirillales</taxon>
        <taxon>Pleioneaceae</taxon>
        <taxon>Aliikangiella</taxon>
    </lineage>
</organism>
<evidence type="ECO:0000313" key="2">
    <source>
        <dbReference type="Proteomes" id="UP001548189"/>
    </source>
</evidence>
<accession>A0ABV2BXV3</accession>
<dbReference type="PANTHER" id="PTHR38733:SF1">
    <property type="entry name" value="TYPE IV METHYL-DIRECTED RESTRICTION ENZYME ECOKMCRBC"/>
    <property type="match status" value="1"/>
</dbReference>
<evidence type="ECO:0000313" key="1">
    <source>
        <dbReference type="EMBL" id="MET1256387.1"/>
    </source>
</evidence>
<sequence>MAAKIPIQNIYYLLCYAWNSLAEGEVTDVSGIDSNELADLFATVLINGVNHTLRRGLDRCYEPHEEELSSIRGRIDIAMTTRRMLAAQGRACCHFDEFTVNTMPNRIIKSTLRFLASVPTIDKKLKGKLLKLYRSLHEVDDVPLNKFLFQKIQLNSNNRFYRFLLNICEMVLSSWLIDEQSGKYKFKDFIRNDKAMARLYESFMLNFYKMELKGSKVKKEEIKWNATSETDPLLKHLPSMRTDISIRDKDRTLIIDAKYYSKTLQSYYDKESIHSGNLYQILAYLDNLKSEGGNDAKAEGMLVYPVIEKKLRETYSMNGRKIHICTLDLSQDWRDIRSELLELVKYSLG</sequence>
<dbReference type="PIRSF" id="PIRSF003109">
    <property type="entry name" value="McrC"/>
    <property type="match status" value="1"/>
</dbReference>
<keyword evidence="1" id="KW-0255">Endonuclease</keyword>
<name>A0ABV2BXV3_9GAMM</name>
<dbReference type="Proteomes" id="UP001548189">
    <property type="component" value="Unassembled WGS sequence"/>
</dbReference>
<dbReference type="GO" id="GO:0016787">
    <property type="term" value="F:hydrolase activity"/>
    <property type="evidence" value="ECO:0007669"/>
    <property type="project" value="UniProtKB-KW"/>
</dbReference>
<protein>
    <submittedName>
        <fullName evidence="1">5-methylcytosine-specific restriction endonuclease system specificity protein McrC</fullName>
        <ecNumber evidence="1">3.1.21.-</ecNumber>
    </submittedName>
</protein>
<comment type="caution">
    <text evidence="1">The sequence shown here is derived from an EMBL/GenBank/DDBJ whole genome shotgun (WGS) entry which is preliminary data.</text>
</comment>